<evidence type="ECO:0000313" key="3">
    <source>
        <dbReference type="Proteomes" id="UP000039217"/>
    </source>
</evidence>
<gene>
    <name evidence="2" type="ORF">ERS007661_00223</name>
</gene>
<feature type="region of interest" description="Disordered" evidence="1">
    <location>
        <begin position="179"/>
        <end position="198"/>
    </location>
</feature>
<accession>A0A655CLP2</accession>
<evidence type="ECO:0000313" key="2">
    <source>
        <dbReference type="EMBL" id="CNU18507.1"/>
    </source>
</evidence>
<dbReference type="AlphaFoldDB" id="A0A655CLP2"/>
<organism evidence="2 3">
    <name type="scientific">Mycobacterium tuberculosis</name>
    <dbReference type="NCBI Taxonomy" id="1773"/>
    <lineage>
        <taxon>Bacteria</taxon>
        <taxon>Bacillati</taxon>
        <taxon>Actinomycetota</taxon>
        <taxon>Actinomycetes</taxon>
        <taxon>Mycobacteriales</taxon>
        <taxon>Mycobacteriaceae</taxon>
        <taxon>Mycobacterium</taxon>
        <taxon>Mycobacterium tuberculosis complex</taxon>
    </lineage>
</organism>
<evidence type="ECO:0000256" key="1">
    <source>
        <dbReference type="SAM" id="MobiDB-lite"/>
    </source>
</evidence>
<name>A0A655CLP2_MYCTX</name>
<feature type="region of interest" description="Disordered" evidence="1">
    <location>
        <begin position="60"/>
        <end position="81"/>
    </location>
</feature>
<dbReference type="EMBL" id="CQQC01000038">
    <property type="protein sequence ID" value="CNU18507.1"/>
    <property type="molecule type" value="Genomic_DNA"/>
</dbReference>
<dbReference type="Proteomes" id="UP000039217">
    <property type="component" value="Unassembled WGS sequence"/>
</dbReference>
<proteinExistence type="predicted"/>
<reference evidence="2 3" key="1">
    <citation type="submission" date="2015-03" db="EMBL/GenBank/DDBJ databases">
        <authorList>
            <consortium name="Pathogen Informatics"/>
        </authorList>
    </citation>
    <scope>NUCLEOTIDE SEQUENCE [LARGE SCALE GENOMIC DNA]</scope>
    <source>
        <strain evidence="2 3">D00501624</strain>
    </source>
</reference>
<protein>
    <submittedName>
        <fullName evidence="2">Uncharacterized protein</fullName>
    </submittedName>
</protein>
<sequence length="198" mass="21611">MKTWTTVCAHVEPDSNTPTRGAGIRQRLRLALPAVPPEPFQLVSHNLRLKCAGRLRSSKRQIATPGAVGPGDRTQRPDPVGRRVDHLESLCVPVRATLRGHPRPHSFTGQRIADENHPALVVRHAATAVRGRSGDQRQIHCIVAGAGHWRRSSPSLCSASSPARVTGAAPPHRFALHRRRRGSIEDAPSRVTGSRVRL</sequence>